<dbReference type="InterPro" id="IPR013762">
    <property type="entry name" value="Integrase-like_cat_sf"/>
</dbReference>
<feature type="domain" description="Tyr recombinase" evidence="5">
    <location>
        <begin position="102"/>
        <end position="303"/>
    </location>
</feature>
<dbReference type="InterPro" id="IPR002104">
    <property type="entry name" value="Integrase_catalytic"/>
</dbReference>
<keyword evidence="4" id="KW-0233">DNA recombination</keyword>
<keyword evidence="2" id="KW-0229">DNA integration</keyword>
<proteinExistence type="inferred from homology"/>
<evidence type="ECO:0000256" key="1">
    <source>
        <dbReference type="ARBA" id="ARBA00008857"/>
    </source>
</evidence>
<dbReference type="EMBL" id="NWTC01000028">
    <property type="protein sequence ID" value="PDT44808.1"/>
    <property type="molecule type" value="Genomic_DNA"/>
</dbReference>
<comment type="similarity">
    <text evidence="1">Belongs to the 'phage' integrase family.</text>
</comment>
<dbReference type="Gene3D" id="1.10.443.10">
    <property type="entry name" value="Intergrase catalytic core"/>
    <property type="match status" value="1"/>
</dbReference>
<dbReference type="AlphaFoldDB" id="A0A2A6LR17"/>
<comment type="caution">
    <text evidence="6">The sequence shown here is derived from an EMBL/GenBank/DDBJ whole genome shotgun (WGS) entry which is preliminary data.</text>
</comment>
<evidence type="ECO:0000256" key="2">
    <source>
        <dbReference type="ARBA" id="ARBA00022908"/>
    </source>
</evidence>
<protein>
    <submittedName>
        <fullName evidence="6">Integrase</fullName>
    </submittedName>
</protein>
<accession>A0A2A6LR17</accession>
<evidence type="ECO:0000259" key="5">
    <source>
        <dbReference type="PROSITE" id="PS51898"/>
    </source>
</evidence>
<evidence type="ECO:0000256" key="3">
    <source>
        <dbReference type="ARBA" id="ARBA00023125"/>
    </source>
</evidence>
<evidence type="ECO:0000313" key="6">
    <source>
        <dbReference type="EMBL" id="PDT44808.1"/>
    </source>
</evidence>
<reference evidence="6 7" key="1">
    <citation type="submission" date="2017-09" db="EMBL/GenBank/DDBJ databases">
        <title>Comparative genomics of rhizobia isolated from Phaseolus vulgaris in China.</title>
        <authorList>
            <person name="Tong W."/>
        </authorList>
    </citation>
    <scope>NUCLEOTIDE SEQUENCE [LARGE SCALE GENOMIC DNA]</scope>
    <source>
        <strain evidence="6 7">PCH1</strain>
    </source>
</reference>
<keyword evidence="3" id="KW-0238">DNA-binding</keyword>
<dbReference type="PANTHER" id="PTHR30349:SF41">
    <property type="entry name" value="INTEGRASE_RECOMBINASE PROTEIN MJ0367-RELATED"/>
    <property type="match status" value="1"/>
</dbReference>
<dbReference type="GO" id="GO:0015074">
    <property type="term" value="P:DNA integration"/>
    <property type="evidence" value="ECO:0007669"/>
    <property type="project" value="UniProtKB-KW"/>
</dbReference>
<dbReference type="GO" id="GO:0006310">
    <property type="term" value="P:DNA recombination"/>
    <property type="evidence" value="ECO:0007669"/>
    <property type="project" value="UniProtKB-KW"/>
</dbReference>
<sequence>MKTTMTEHVAAYLVERSMLGFKVSGPDARLLRSFAGFADEQDCGTLTNDLVIRWAKDRSRISLPFTWAGRLAVVKPFAAYMTRLDPATEFPETPIFGKSRRRLTPHIYTDDEILGLMAAARALQSQGELRSVVFEALIGLIAATGLRLSEAINLRCCDVDIEACCATVRMTKFRKSRHVPFHRSVANALGSYLQVRERFVRLEEEQAFFTIASGQRLNKRTVHGVFQRLRLAAGLVPRGSYPHVRIHDLRHTFICRRLERWQADGCDIDNAIAALSTYVGYTKVSDTYWYMTGIPDLMAIAGSRFEGFALGEDAYV</sequence>
<gene>
    <name evidence="6" type="ORF">CO661_27420</name>
</gene>
<dbReference type="Pfam" id="PF00589">
    <property type="entry name" value="Phage_integrase"/>
    <property type="match status" value="1"/>
</dbReference>
<dbReference type="PROSITE" id="PS51898">
    <property type="entry name" value="TYR_RECOMBINASE"/>
    <property type="match status" value="1"/>
</dbReference>
<dbReference type="RefSeq" id="WP_097587710.1">
    <property type="nucleotide sequence ID" value="NZ_NWTC01000028.1"/>
</dbReference>
<dbReference type="SUPFAM" id="SSF56349">
    <property type="entry name" value="DNA breaking-rejoining enzymes"/>
    <property type="match status" value="1"/>
</dbReference>
<dbReference type="Proteomes" id="UP000220353">
    <property type="component" value="Unassembled WGS sequence"/>
</dbReference>
<organism evidence="6 7">
    <name type="scientific">Rhizobium fredii</name>
    <name type="common">Sinorhizobium fredii</name>
    <dbReference type="NCBI Taxonomy" id="380"/>
    <lineage>
        <taxon>Bacteria</taxon>
        <taxon>Pseudomonadati</taxon>
        <taxon>Pseudomonadota</taxon>
        <taxon>Alphaproteobacteria</taxon>
        <taxon>Hyphomicrobiales</taxon>
        <taxon>Rhizobiaceae</taxon>
        <taxon>Sinorhizobium/Ensifer group</taxon>
        <taxon>Sinorhizobium</taxon>
    </lineage>
</organism>
<dbReference type="GO" id="GO:0003677">
    <property type="term" value="F:DNA binding"/>
    <property type="evidence" value="ECO:0007669"/>
    <property type="project" value="UniProtKB-KW"/>
</dbReference>
<dbReference type="PANTHER" id="PTHR30349">
    <property type="entry name" value="PHAGE INTEGRASE-RELATED"/>
    <property type="match status" value="1"/>
</dbReference>
<evidence type="ECO:0000313" key="7">
    <source>
        <dbReference type="Proteomes" id="UP000220353"/>
    </source>
</evidence>
<dbReference type="InterPro" id="IPR050090">
    <property type="entry name" value="Tyrosine_recombinase_XerCD"/>
</dbReference>
<dbReference type="InterPro" id="IPR011010">
    <property type="entry name" value="DNA_brk_join_enz"/>
</dbReference>
<name>A0A2A6LR17_RHIFR</name>
<evidence type="ECO:0000256" key="4">
    <source>
        <dbReference type="ARBA" id="ARBA00023172"/>
    </source>
</evidence>